<dbReference type="EMBL" id="AKHW03004924">
    <property type="protein sequence ID" value="KYO28367.1"/>
    <property type="molecule type" value="Genomic_DNA"/>
</dbReference>
<keyword evidence="2" id="KW-0732">Signal</keyword>
<name>A0A151MV54_ALLMI</name>
<evidence type="ECO:0000313" key="3">
    <source>
        <dbReference type="EMBL" id="KYO28367.1"/>
    </source>
</evidence>
<keyword evidence="4" id="KW-1185">Reference proteome</keyword>
<dbReference type="AlphaFoldDB" id="A0A151MV54"/>
<evidence type="ECO:0000256" key="1">
    <source>
        <dbReference type="SAM" id="MobiDB-lite"/>
    </source>
</evidence>
<accession>A0A151MV54</accession>
<feature type="chain" id="PRO_5007585479" evidence="2">
    <location>
        <begin position="20"/>
        <end position="145"/>
    </location>
</feature>
<feature type="compositionally biased region" description="Basic and acidic residues" evidence="1">
    <location>
        <begin position="50"/>
        <end position="62"/>
    </location>
</feature>
<protein>
    <submittedName>
        <fullName evidence="3">Uncharacterized protein</fullName>
    </submittedName>
</protein>
<feature type="region of interest" description="Disordered" evidence="1">
    <location>
        <begin position="36"/>
        <end position="94"/>
    </location>
</feature>
<sequence length="145" mass="16286">MQARWLRSCLILRIGDLWGWSLGVARVAQKAAGETPSCWEGEMEAAGMRRAREPTEEQRDASKQGQDASGESWMVESSGEEQNAVREKQDASGEPQAVKLVLEAHSASMYCSINILFQWINNSDINMLLFFAVTGHLPTYLFYKQ</sequence>
<gene>
    <name evidence="3" type="ORF">Y1Q_0015971</name>
</gene>
<feature type="signal peptide" evidence="2">
    <location>
        <begin position="1"/>
        <end position="19"/>
    </location>
</feature>
<evidence type="ECO:0000313" key="4">
    <source>
        <dbReference type="Proteomes" id="UP000050525"/>
    </source>
</evidence>
<organism evidence="3 4">
    <name type="scientific">Alligator mississippiensis</name>
    <name type="common">American alligator</name>
    <dbReference type="NCBI Taxonomy" id="8496"/>
    <lineage>
        <taxon>Eukaryota</taxon>
        <taxon>Metazoa</taxon>
        <taxon>Chordata</taxon>
        <taxon>Craniata</taxon>
        <taxon>Vertebrata</taxon>
        <taxon>Euteleostomi</taxon>
        <taxon>Archelosauria</taxon>
        <taxon>Archosauria</taxon>
        <taxon>Crocodylia</taxon>
        <taxon>Alligatoridae</taxon>
        <taxon>Alligatorinae</taxon>
        <taxon>Alligator</taxon>
    </lineage>
</organism>
<dbReference type="Proteomes" id="UP000050525">
    <property type="component" value="Unassembled WGS sequence"/>
</dbReference>
<proteinExistence type="predicted"/>
<comment type="caution">
    <text evidence="3">The sequence shown here is derived from an EMBL/GenBank/DDBJ whole genome shotgun (WGS) entry which is preliminary data.</text>
</comment>
<evidence type="ECO:0000256" key="2">
    <source>
        <dbReference type="SAM" id="SignalP"/>
    </source>
</evidence>
<reference evidence="3 4" key="1">
    <citation type="journal article" date="2012" name="Genome Biol.">
        <title>Sequencing three crocodilian genomes to illuminate the evolution of archosaurs and amniotes.</title>
        <authorList>
            <person name="St John J.A."/>
            <person name="Braun E.L."/>
            <person name="Isberg S.R."/>
            <person name="Miles L.G."/>
            <person name="Chong A.Y."/>
            <person name="Gongora J."/>
            <person name="Dalzell P."/>
            <person name="Moran C."/>
            <person name="Bed'hom B."/>
            <person name="Abzhanov A."/>
            <person name="Burgess S.C."/>
            <person name="Cooksey A.M."/>
            <person name="Castoe T.A."/>
            <person name="Crawford N.G."/>
            <person name="Densmore L.D."/>
            <person name="Drew J.C."/>
            <person name="Edwards S.V."/>
            <person name="Faircloth B.C."/>
            <person name="Fujita M.K."/>
            <person name="Greenwold M.J."/>
            <person name="Hoffmann F.G."/>
            <person name="Howard J.M."/>
            <person name="Iguchi T."/>
            <person name="Janes D.E."/>
            <person name="Khan S.Y."/>
            <person name="Kohno S."/>
            <person name="de Koning A.J."/>
            <person name="Lance S.L."/>
            <person name="McCarthy F.M."/>
            <person name="McCormack J.E."/>
            <person name="Merchant M.E."/>
            <person name="Peterson D.G."/>
            <person name="Pollock D.D."/>
            <person name="Pourmand N."/>
            <person name="Raney B.J."/>
            <person name="Roessler K.A."/>
            <person name="Sanford J.R."/>
            <person name="Sawyer R.H."/>
            <person name="Schmidt C.J."/>
            <person name="Triplett E.W."/>
            <person name="Tuberville T.D."/>
            <person name="Venegas-Anaya M."/>
            <person name="Howard J.T."/>
            <person name="Jarvis E.D."/>
            <person name="Guillette L.J.Jr."/>
            <person name="Glenn T.C."/>
            <person name="Green R.E."/>
            <person name="Ray D.A."/>
        </authorList>
    </citation>
    <scope>NUCLEOTIDE SEQUENCE [LARGE SCALE GENOMIC DNA]</scope>
    <source>
        <strain evidence="3">KSC_2009_1</strain>
    </source>
</reference>